<keyword evidence="2" id="KW-1185">Reference proteome</keyword>
<reference evidence="1 2" key="1">
    <citation type="journal article" date="2022" name="bioRxiv">
        <title>An ancient truncated duplication of the anti-Mullerian hormone receptor type 2 gene is a potential conserved master sex determinant in the Pangasiidae catfish family.</title>
        <authorList>
            <person name="Wen M."/>
            <person name="Pan Q."/>
            <person name="Jouanno E."/>
            <person name="Montfort J."/>
            <person name="Zahm M."/>
            <person name="Cabau C."/>
            <person name="Klopp C."/>
            <person name="Iampietro C."/>
            <person name="Roques C."/>
            <person name="Bouchez O."/>
            <person name="Castinel A."/>
            <person name="Donnadieu C."/>
            <person name="Parrinello H."/>
            <person name="Poncet C."/>
            <person name="Belmonte E."/>
            <person name="Gautier V."/>
            <person name="Avarre J.-C."/>
            <person name="Dugue R."/>
            <person name="Gustiano R."/>
            <person name="Ha T.T.T."/>
            <person name="Campet M."/>
            <person name="Sriphairoj K."/>
            <person name="Ribolli J."/>
            <person name="de Almeida F.L."/>
            <person name="Desvignes T."/>
            <person name="Postlethwait J.H."/>
            <person name="Bucao C.F."/>
            <person name="Robinson-Rechavi M."/>
            <person name="Bobe J."/>
            <person name="Herpin A."/>
            <person name="Guiguen Y."/>
        </authorList>
    </citation>
    <scope>NUCLEOTIDE SEQUENCE [LARGE SCALE GENOMIC DNA]</scope>
    <source>
        <strain evidence="1">YG-Dec2019</strain>
    </source>
</reference>
<name>A0ACC5XA15_PANGG</name>
<evidence type="ECO:0000313" key="2">
    <source>
        <dbReference type="Proteomes" id="UP000829447"/>
    </source>
</evidence>
<evidence type="ECO:0000313" key="1">
    <source>
        <dbReference type="EMBL" id="MCI4388094.1"/>
    </source>
</evidence>
<accession>A0ACC5XA15</accession>
<proteinExistence type="predicted"/>
<organism evidence="1 2">
    <name type="scientific">Pangasianodon gigas</name>
    <name type="common">Mekong giant catfish</name>
    <name type="synonym">Pangasius gigas</name>
    <dbReference type="NCBI Taxonomy" id="30993"/>
    <lineage>
        <taxon>Eukaryota</taxon>
        <taxon>Metazoa</taxon>
        <taxon>Chordata</taxon>
        <taxon>Craniata</taxon>
        <taxon>Vertebrata</taxon>
        <taxon>Euteleostomi</taxon>
        <taxon>Actinopterygii</taxon>
        <taxon>Neopterygii</taxon>
        <taxon>Teleostei</taxon>
        <taxon>Ostariophysi</taxon>
        <taxon>Siluriformes</taxon>
        <taxon>Pangasiidae</taxon>
        <taxon>Pangasianodon</taxon>
    </lineage>
</organism>
<dbReference type="Proteomes" id="UP000829447">
    <property type="component" value="Linkage Group LG17"/>
</dbReference>
<protein>
    <submittedName>
        <fullName evidence="1">Uncharacterized protein</fullName>
    </submittedName>
</protein>
<sequence length="672" mass="76166">MCKSTIPACEDKMDEEREKDKFKSKRFGDSLMSTNGFLLDPWHSTPVKKHTDESSMARRTANSAYDNSQQSTQQSSLSAMQGSQTQARDLEITTIQKQRTELQLLIAELKDREQELNSMAAAHHRQLQAWEQDRQRVLTLEQRCARLEDELQKRNEVIRAISKRLKMAEVREQDSRRELSSIQQQMQELNQRQQHSSQQHQDLEEKNRSLNSSILTLSSQLGQLQVHEEELSSMLKLKDKDLTEATDNILSLTDRLRESESSLKECQFRESKMLQETEEYKCRFREARHQNAQLKDELQEKTLENNSQREELIRLRQENQLLRKELALADEGENWKEELLALARSKQERTESELLCLRQVCEHQQNDLQLLKLNLETTREALMQYESQRSLASEESVAGASCALEHSNHQETEIGESIGECHSKSLVVPEQMENHTITATTSGEHTPVESISCDVEEQVQSCNTPGSGSDGPSAELAPTLLHCCDCSNDPADNEVAACCSAGTEVDFIAVFNHIAEMEDQVLLVDFNPNDPQSYCPGDVTCVYVDCSTPSPRSRTVSPGLVVDTTLSKQQQEVFTSSTSRLQRLLAESQQMVASLELSSGKPISRSQSLPNHSSSPILCSTSHCHSVCSLINTETHDQFQSPNNRQDERQPRKDGSQIHSISSSQKTKEYGQ</sequence>
<dbReference type="EMBL" id="CM040470">
    <property type="protein sequence ID" value="MCI4388094.1"/>
    <property type="molecule type" value="Genomic_DNA"/>
</dbReference>
<comment type="caution">
    <text evidence="1">The sequence shown here is derived from an EMBL/GenBank/DDBJ whole genome shotgun (WGS) entry which is preliminary data.</text>
</comment>
<gene>
    <name evidence="1" type="ORF">PGIGA_G00081570</name>
</gene>